<dbReference type="Gene3D" id="3.90.1150.10">
    <property type="entry name" value="Aspartate Aminotransferase, domain 1"/>
    <property type="match status" value="1"/>
</dbReference>
<evidence type="ECO:0000256" key="4">
    <source>
        <dbReference type="ARBA" id="ARBA00022723"/>
    </source>
</evidence>
<dbReference type="InterPro" id="IPR015424">
    <property type="entry name" value="PyrdxlP-dep_Trfase"/>
</dbReference>
<comment type="cofactor">
    <cofactor evidence="1">
        <name>pyridoxal 5'-phosphate</name>
        <dbReference type="ChEBI" id="CHEBI:597326"/>
    </cofactor>
</comment>
<evidence type="ECO:0000256" key="2">
    <source>
        <dbReference type="ARBA" id="ARBA00006490"/>
    </source>
</evidence>
<proteinExistence type="inferred from homology"/>
<comment type="caution">
    <text evidence="10">The sequence shown here is derived from an EMBL/GenBank/DDBJ whole genome shotgun (WGS) entry which is preliminary data.</text>
</comment>
<dbReference type="SUPFAM" id="SSF53383">
    <property type="entry name" value="PLP-dependent transferases"/>
    <property type="match status" value="1"/>
</dbReference>
<evidence type="ECO:0000256" key="8">
    <source>
        <dbReference type="ARBA" id="ARBA00050776"/>
    </source>
</evidence>
<accession>A0A7C4QSZ9</accession>
<reference evidence="10" key="1">
    <citation type="journal article" date="2020" name="mSystems">
        <title>Genome- and Community-Level Interaction Insights into Carbon Utilization and Element Cycling Functions of Hydrothermarchaeota in Hydrothermal Sediment.</title>
        <authorList>
            <person name="Zhou Z."/>
            <person name="Liu Y."/>
            <person name="Xu W."/>
            <person name="Pan J."/>
            <person name="Luo Z.H."/>
            <person name="Li M."/>
        </authorList>
    </citation>
    <scope>NUCLEOTIDE SEQUENCE [LARGE SCALE GENOMIC DNA]</scope>
    <source>
        <strain evidence="10">SpSt-508</strain>
    </source>
</reference>
<feature type="domain" description="Aminotransferase class V" evidence="9">
    <location>
        <begin position="18"/>
        <end position="380"/>
    </location>
</feature>
<keyword evidence="4" id="KW-0479">Metal-binding</keyword>
<dbReference type="InterPro" id="IPR016454">
    <property type="entry name" value="Cysteine_dSase"/>
</dbReference>
<dbReference type="GO" id="GO:0046872">
    <property type="term" value="F:metal ion binding"/>
    <property type="evidence" value="ECO:0007669"/>
    <property type="project" value="UniProtKB-KW"/>
</dbReference>
<organism evidence="10">
    <name type="scientific">Schlesneria paludicola</name>
    <dbReference type="NCBI Taxonomy" id="360056"/>
    <lineage>
        <taxon>Bacteria</taxon>
        <taxon>Pseudomonadati</taxon>
        <taxon>Planctomycetota</taxon>
        <taxon>Planctomycetia</taxon>
        <taxon>Planctomycetales</taxon>
        <taxon>Planctomycetaceae</taxon>
        <taxon>Schlesneria</taxon>
    </lineage>
</organism>
<dbReference type="PANTHER" id="PTHR11601">
    <property type="entry name" value="CYSTEINE DESULFURYLASE FAMILY MEMBER"/>
    <property type="match status" value="1"/>
</dbReference>
<dbReference type="Gene3D" id="3.40.640.10">
    <property type="entry name" value="Type I PLP-dependent aspartate aminotransferase-like (Major domain)"/>
    <property type="match status" value="1"/>
</dbReference>
<keyword evidence="3" id="KW-0808">Transferase</keyword>
<dbReference type="PIRSF" id="PIRSF005572">
    <property type="entry name" value="NifS"/>
    <property type="match status" value="1"/>
</dbReference>
<keyword evidence="6" id="KW-0408">Iron</keyword>
<dbReference type="InterPro" id="IPR000192">
    <property type="entry name" value="Aminotrans_V_dom"/>
</dbReference>
<dbReference type="InterPro" id="IPR015422">
    <property type="entry name" value="PyrdxlP-dep_Trfase_small"/>
</dbReference>
<evidence type="ECO:0000313" key="10">
    <source>
        <dbReference type="EMBL" id="HGT40169.1"/>
    </source>
</evidence>
<evidence type="ECO:0000256" key="6">
    <source>
        <dbReference type="ARBA" id="ARBA00023004"/>
    </source>
</evidence>
<name>A0A7C4QSZ9_9PLAN</name>
<gene>
    <name evidence="10" type="ORF">ENS64_13050</name>
</gene>
<evidence type="ECO:0000259" key="9">
    <source>
        <dbReference type="Pfam" id="PF00266"/>
    </source>
</evidence>
<evidence type="ECO:0000256" key="3">
    <source>
        <dbReference type="ARBA" id="ARBA00022679"/>
    </source>
</evidence>
<dbReference type="GO" id="GO:0031071">
    <property type="term" value="F:cysteine desulfurase activity"/>
    <property type="evidence" value="ECO:0007669"/>
    <property type="project" value="UniProtKB-EC"/>
</dbReference>
<dbReference type="GO" id="GO:0051536">
    <property type="term" value="F:iron-sulfur cluster binding"/>
    <property type="evidence" value="ECO:0007669"/>
    <property type="project" value="UniProtKB-KW"/>
</dbReference>
<dbReference type="EMBL" id="DSVQ01000016">
    <property type="protein sequence ID" value="HGT40169.1"/>
    <property type="molecule type" value="Genomic_DNA"/>
</dbReference>
<dbReference type="AlphaFoldDB" id="A0A7C4QSZ9"/>
<evidence type="ECO:0000256" key="5">
    <source>
        <dbReference type="ARBA" id="ARBA00022898"/>
    </source>
</evidence>
<dbReference type="InterPro" id="IPR015421">
    <property type="entry name" value="PyrdxlP-dep_Trfase_major"/>
</dbReference>
<protein>
    <submittedName>
        <fullName evidence="10">Cysteine desulfurase</fullName>
    </submittedName>
</protein>
<sequence>MAACGQRSSAMSATDAPIYLDHHATTRVDPRVVAAMAPLWAEQLGNASNPHHLPARRAADLIDQARAEVAALLHADPREVIFTSGATEANNLAVLGVVRASPPHSHLIVSAVEHASVLEPARRLQREGYEATIVPVDRQGRVAVDEVAKALTPRTVLVSIMTANNEVGTIQPVGEIAALCARQGVVFHTDAVQSPLMAAAACREVPADLVSLSAHKIYGPVGVGALLVRRKTPRIVLQPLMFGGGQEHRQRPGTSPTPLIAGFGVACRLLRESHPTESQHLERLRNQLWRRLQAGIPGVIRNGDPLHGLPGNLHVSIPEVDGDALLARLTRVAVSSGAACSAGDHRLSHVPLAMGIPEALARASLRFGIGRFNTPEDIDRAADAVIEVVQRLRAARRGHAGEEAGSFPSSA</sequence>
<keyword evidence="5" id="KW-0663">Pyridoxal phosphate</keyword>
<comment type="similarity">
    <text evidence="2">Belongs to the class-V pyridoxal-phosphate-dependent aminotransferase family. NifS/IscS subfamily.</text>
</comment>
<comment type="catalytic activity">
    <reaction evidence="8">
        <text>(sulfur carrier)-H + L-cysteine = (sulfur carrier)-SH + L-alanine</text>
        <dbReference type="Rhea" id="RHEA:43892"/>
        <dbReference type="Rhea" id="RHEA-COMP:14737"/>
        <dbReference type="Rhea" id="RHEA-COMP:14739"/>
        <dbReference type="ChEBI" id="CHEBI:29917"/>
        <dbReference type="ChEBI" id="CHEBI:35235"/>
        <dbReference type="ChEBI" id="CHEBI:57972"/>
        <dbReference type="ChEBI" id="CHEBI:64428"/>
        <dbReference type="EC" id="2.8.1.7"/>
    </reaction>
</comment>
<dbReference type="Pfam" id="PF00266">
    <property type="entry name" value="Aminotran_5"/>
    <property type="match status" value="1"/>
</dbReference>
<evidence type="ECO:0000256" key="1">
    <source>
        <dbReference type="ARBA" id="ARBA00001933"/>
    </source>
</evidence>
<keyword evidence="7" id="KW-0411">Iron-sulfur</keyword>
<dbReference type="PANTHER" id="PTHR11601:SF34">
    <property type="entry name" value="CYSTEINE DESULFURASE"/>
    <property type="match status" value="1"/>
</dbReference>
<evidence type="ECO:0000256" key="7">
    <source>
        <dbReference type="ARBA" id="ARBA00023014"/>
    </source>
</evidence>